<dbReference type="EMBL" id="CAIJDP010000069">
    <property type="protein sequence ID" value="CAD0004941.1"/>
    <property type="molecule type" value="Genomic_DNA"/>
</dbReference>
<proteinExistence type="predicted"/>
<organism evidence="1 2">
    <name type="scientific">Flavobacterium salmonis</name>
    <dbReference type="NCBI Taxonomy" id="2654844"/>
    <lineage>
        <taxon>Bacteria</taxon>
        <taxon>Pseudomonadati</taxon>
        <taxon>Bacteroidota</taxon>
        <taxon>Flavobacteriia</taxon>
        <taxon>Flavobacteriales</taxon>
        <taxon>Flavobacteriaceae</taxon>
        <taxon>Flavobacterium</taxon>
    </lineage>
</organism>
<comment type="caution">
    <text evidence="1">The sequence shown here is derived from an EMBL/GenBank/DDBJ whole genome shotgun (WGS) entry which is preliminary data.</text>
</comment>
<accession>A0A6V6YZM7</accession>
<dbReference type="RefSeq" id="WP_078225873.1">
    <property type="nucleotide sequence ID" value="NZ_CAIJDP010000069.1"/>
</dbReference>
<keyword evidence="2" id="KW-1185">Reference proteome</keyword>
<sequence>MRKERNLLRKNWPDLRAEITAVIIQNKISKEDFRPLSVNEDWKQIENNIIEAFCFYTPNKTPWLWNNFKLDTFSTSNFIDRPETYLDKLVEEKEKVWYIVNETINETDKFWFYEGKIKGIQTIIDKSWFDELYIVSKKYKWLIAINHHDILIATGEIMPDKLRKLEIR</sequence>
<evidence type="ECO:0000313" key="2">
    <source>
        <dbReference type="Proteomes" id="UP000530060"/>
    </source>
</evidence>
<dbReference type="Pfam" id="PF20541">
    <property type="entry name" value="DUF6756"/>
    <property type="match status" value="1"/>
</dbReference>
<dbReference type="Proteomes" id="UP000530060">
    <property type="component" value="Unassembled WGS sequence"/>
</dbReference>
<gene>
    <name evidence="1" type="ORF">FLAT13_02481</name>
</gene>
<protein>
    <submittedName>
        <fullName evidence="1">Uncharacterized protein</fullName>
    </submittedName>
</protein>
<evidence type="ECO:0000313" key="1">
    <source>
        <dbReference type="EMBL" id="CAD0004941.1"/>
    </source>
</evidence>
<reference evidence="1 2" key="1">
    <citation type="submission" date="2020-06" db="EMBL/GenBank/DDBJ databases">
        <authorList>
            <person name="Criscuolo A."/>
        </authorList>
    </citation>
    <scope>NUCLEOTIDE SEQUENCE [LARGE SCALE GENOMIC DNA]</scope>
    <source>
        <strain evidence="2">CIP 111411</strain>
    </source>
</reference>
<dbReference type="AlphaFoldDB" id="A0A6V6YZM7"/>
<name>A0A6V6YZM7_9FLAO</name>
<dbReference type="InterPro" id="IPR046644">
    <property type="entry name" value="DUF6756"/>
</dbReference>